<dbReference type="OrthoDB" id="3035147at2"/>
<gene>
    <name evidence="1" type="ORF">EDD72_11742</name>
</gene>
<keyword evidence="2" id="KW-1185">Reference proteome</keyword>
<protein>
    <submittedName>
        <fullName evidence="1">Minor capsid protein</fullName>
    </submittedName>
</protein>
<accession>A0A4R3KBH3</accession>
<proteinExistence type="predicted"/>
<reference evidence="1 2" key="1">
    <citation type="submission" date="2019-03" db="EMBL/GenBank/DDBJ databases">
        <title>Genomic Encyclopedia of Type Strains, Phase IV (KMG-IV): sequencing the most valuable type-strain genomes for metagenomic binning, comparative biology and taxonomic classification.</title>
        <authorList>
            <person name="Goeker M."/>
        </authorList>
    </citation>
    <scope>NUCLEOTIDE SEQUENCE [LARGE SCALE GENOMIC DNA]</scope>
    <source>
        <strain evidence="1 2">DSM 23802</strain>
    </source>
</reference>
<comment type="caution">
    <text evidence="1">The sequence shown here is derived from an EMBL/GenBank/DDBJ whole genome shotgun (WGS) entry which is preliminary data.</text>
</comment>
<dbReference type="RefSeq" id="WP_132769822.1">
    <property type="nucleotide sequence ID" value="NZ_SMAB01000017.1"/>
</dbReference>
<dbReference type="EMBL" id="SMAB01000017">
    <property type="protein sequence ID" value="TCS80375.1"/>
    <property type="molecule type" value="Genomic_DNA"/>
</dbReference>
<evidence type="ECO:0000313" key="2">
    <source>
        <dbReference type="Proteomes" id="UP000295788"/>
    </source>
</evidence>
<dbReference type="Proteomes" id="UP000295788">
    <property type="component" value="Unassembled WGS sequence"/>
</dbReference>
<dbReference type="AlphaFoldDB" id="A0A4R3KBH3"/>
<evidence type="ECO:0000313" key="1">
    <source>
        <dbReference type="EMBL" id="TCS80375.1"/>
    </source>
</evidence>
<sequence length="97" mass="10976">MIKDYLNQTATLKTTTGYNEYGEPVSSTKTISCRFEMKRKLVRDKQGNQVVSEATMYCIDSIGPDDRVVYNGKEYVVITVSEIVDLDGKITHYEVAL</sequence>
<organism evidence="1 2">
    <name type="scientific">Tepidibacillus fermentans</name>
    <dbReference type="NCBI Taxonomy" id="1281767"/>
    <lineage>
        <taxon>Bacteria</taxon>
        <taxon>Bacillati</taxon>
        <taxon>Bacillota</taxon>
        <taxon>Bacilli</taxon>
        <taxon>Bacillales</taxon>
        <taxon>Bacillaceae</taxon>
        <taxon>Tepidibacillus</taxon>
    </lineage>
</organism>
<name>A0A4R3KBH3_9BACI</name>